<organism evidence="2 3">
    <name type="scientific">Trichomonas vaginalis (strain ATCC PRA-98 / G3)</name>
    <dbReference type="NCBI Taxonomy" id="412133"/>
    <lineage>
        <taxon>Eukaryota</taxon>
        <taxon>Metamonada</taxon>
        <taxon>Parabasalia</taxon>
        <taxon>Trichomonadida</taxon>
        <taxon>Trichomonadidae</taxon>
        <taxon>Trichomonas</taxon>
    </lineage>
</organism>
<gene>
    <name evidence="2" type="ORF">TVAG_166160</name>
</gene>
<reference evidence="2" key="1">
    <citation type="submission" date="2006-10" db="EMBL/GenBank/DDBJ databases">
        <authorList>
            <person name="Amadeo P."/>
            <person name="Zhao Q."/>
            <person name="Wortman J."/>
            <person name="Fraser-Liggett C."/>
            <person name="Carlton J."/>
        </authorList>
    </citation>
    <scope>NUCLEOTIDE SEQUENCE</scope>
    <source>
        <strain evidence="2">G3</strain>
    </source>
</reference>
<dbReference type="VEuPathDB" id="TrichDB:TVAG_166160"/>
<dbReference type="STRING" id="5722.A2DE23"/>
<dbReference type="eggNOG" id="KOG1836">
    <property type="taxonomic scope" value="Eukaryota"/>
</dbReference>
<evidence type="ECO:0000313" key="3">
    <source>
        <dbReference type="Proteomes" id="UP000001542"/>
    </source>
</evidence>
<dbReference type="InParanoid" id="A2DE23"/>
<evidence type="ECO:0000313" key="2">
    <source>
        <dbReference type="EMBL" id="EAY21241.1"/>
    </source>
</evidence>
<reference evidence="2" key="2">
    <citation type="journal article" date="2007" name="Science">
        <title>Draft genome sequence of the sexually transmitted pathogen Trichomonas vaginalis.</title>
        <authorList>
            <person name="Carlton J.M."/>
            <person name="Hirt R.P."/>
            <person name="Silva J.C."/>
            <person name="Delcher A.L."/>
            <person name="Schatz M."/>
            <person name="Zhao Q."/>
            <person name="Wortman J.R."/>
            <person name="Bidwell S.L."/>
            <person name="Alsmark U.C.M."/>
            <person name="Besteiro S."/>
            <person name="Sicheritz-Ponten T."/>
            <person name="Noel C.J."/>
            <person name="Dacks J.B."/>
            <person name="Foster P.G."/>
            <person name="Simillion C."/>
            <person name="Van de Peer Y."/>
            <person name="Miranda-Saavedra D."/>
            <person name="Barton G.J."/>
            <person name="Westrop G.D."/>
            <person name="Mueller S."/>
            <person name="Dessi D."/>
            <person name="Fiori P.L."/>
            <person name="Ren Q."/>
            <person name="Paulsen I."/>
            <person name="Zhang H."/>
            <person name="Bastida-Corcuera F.D."/>
            <person name="Simoes-Barbosa A."/>
            <person name="Brown M.T."/>
            <person name="Hayes R.D."/>
            <person name="Mukherjee M."/>
            <person name="Okumura C.Y."/>
            <person name="Schneider R."/>
            <person name="Smith A.J."/>
            <person name="Vanacova S."/>
            <person name="Villalvazo M."/>
            <person name="Haas B.J."/>
            <person name="Pertea M."/>
            <person name="Feldblyum T.V."/>
            <person name="Utterback T.R."/>
            <person name="Shu C.L."/>
            <person name="Osoegawa K."/>
            <person name="de Jong P.J."/>
            <person name="Hrdy I."/>
            <person name="Horvathova L."/>
            <person name="Zubacova Z."/>
            <person name="Dolezal P."/>
            <person name="Malik S.B."/>
            <person name="Logsdon J.M. Jr."/>
            <person name="Henze K."/>
            <person name="Gupta A."/>
            <person name="Wang C.C."/>
            <person name="Dunne R.L."/>
            <person name="Upcroft J.A."/>
            <person name="Upcroft P."/>
            <person name="White O."/>
            <person name="Salzberg S.L."/>
            <person name="Tang P."/>
            <person name="Chiu C.-H."/>
            <person name="Lee Y.-S."/>
            <person name="Embley T.M."/>
            <person name="Coombs G.H."/>
            <person name="Mottram J.C."/>
            <person name="Tachezy J."/>
            <person name="Fraser-Liggett C.M."/>
            <person name="Johnson P.J."/>
        </authorList>
    </citation>
    <scope>NUCLEOTIDE SEQUENCE [LARGE SCALE GENOMIC DNA]</scope>
    <source>
        <strain evidence="2">G3</strain>
    </source>
</reference>
<name>A2DE23_TRIV3</name>
<dbReference type="AlphaFoldDB" id="A2DE23"/>
<accession>A2DE23</accession>
<keyword evidence="1" id="KW-0175">Coiled coil</keyword>
<sequence length="533" mass="61777">MDSHEIREENRVLRLRLTDAEEKLRLLADALEKRNEQARVWTQRCNDLEDQLRIAQDAIDQQESEILKKESIIEKLRQMLEQMKKDQILQQNFQSDEAKKLQNDIEQQHKKFLETLNQLNQAKGPAKTSFELQNELIAKKEKQLEDLKKQLQDALEAKEAADQSLEDSEAQCEKLSHERDTFLRLNEELMEALREAKSGKAELAEIEKLKAQIDKEYQKVLALHRQRKQLKNVILQLKQALEGKEAQIQDLLNEQRGYQEKALESDGRIRELNKKIDDLKGAISKIRSEERAYKERAEAAEKKADDLQKNVRTLIDEKQKLAEDRNIRAQKQIIKQKNGKIDAGNIKELQLRVRQEMEKRLDAQEEAANLKDELMEIKRQNALLQEQANDAIGADLQPLIELLKDLRVEAVAVDQDLLNLIDEIPPAKELVFPEIPPGICESAATLISNVAMQFQDSQIENRELRLLVNKFARTASIYHRISTVIAKYPILSADDIATQEDRGNWVLPIETEHLQRTIVKLHELLVRRGRSDN</sequence>
<dbReference type="KEGG" id="tva:5466790"/>
<dbReference type="VEuPathDB" id="TrichDB:TVAGG3_0174060"/>
<feature type="coiled-coil region" evidence="1">
    <location>
        <begin position="3"/>
        <end position="387"/>
    </location>
</feature>
<dbReference type="Gene3D" id="1.10.287.1490">
    <property type="match status" value="1"/>
</dbReference>
<dbReference type="OrthoDB" id="10437106at2759"/>
<dbReference type="SMR" id="A2DE23"/>
<protein>
    <submittedName>
        <fullName evidence="2">Uncharacterized protein</fullName>
    </submittedName>
</protein>
<evidence type="ECO:0000256" key="1">
    <source>
        <dbReference type="SAM" id="Coils"/>
    </source>
</evidence>
<keyword evidence="3" id="KW-1185">Reference proteome</keyword>
<dbReference type="EMBL" id="DS113191">
    <property type="protein sequence ID" value="EAY21241.1"/>
    <property type="molecule type" value="Genomic_DNA"/>
</dbReference>
<dbReference type="RefSeq" id="XP_001582227.1">
    <property type="nucleotide sequence ID" value="XM_001582177.1"/>
</dbReference>
<proteinExistence type="predicted"/>
<dbReference type="Proteomes" id="UP000001542">
    <property type="component" value="Unassembled WGS sequence"/>
</dbReference>